<dbReference type="Proteomes" id="UP001066276">
    <property type="component" value="Chromosome 3_1"/>
</dbReference>
<proteinExistence type="predicted"/>
<protein>
    <submittedName>
        <fullName evidence="1">Uncharacterized protein</fullName>
    </submittedName>
</protein>
<dbReference type="AlphaFoldDB" id="A0AAV7U712"/>
<organism evidence="1 2">
    <name type="scientific">Pleurodeles waltl</name>
    <name type="common">Iberian ribbed newt</name>
    <dbReference type="NCBI Taxonomy" id="8319"/>
    <lineage>
        <taxon>Eukaryota</taxon>
        <taxon>Metazoa</taxon>
        <taxon>Chordata</taxon>
        <taxon>Craniata</taxon>
        <taxon>Vertebrata</taxon>
        <taxon>Euteleostomi</taxon>
        <taxon>Amphibia</taxon>
        <taxon>Batrachia</taxon>
        <taxon>Caudata</taxon>
        <taxon>Salamandroidea</taxon>
        <taxon>Salamandridae</taxon>
        <taxon>Pleurodelinae</taxon>
        <taxon>Pleurodeles</taxon>
    </lineage>
</organism>
<evidence type="ECO:0000313" key="2">
    <source>
        <dbReference type="Proteomes" id="UP001066276"/>
    </source>
</evidence>
<sequence length="107" mass="12218">MIITAQGRMHKYKDSGALASWLDSLETLPMDTREAYSSDLQTSPWVSPSADDCEECRYLDLVTQKRLKRSRHAPGIRSSIRYLDDLIQEGDLGLFPNLSHKYDLLQS</sequence>
<comment type="caution">
    <text evidence="1">The sequence shown here is derived from an EMBL/GenBank/DDBJ whole genome shotgun (WGS) entry which is preliminary data.</text>
</comment>
<gene>
    <name evidence="1" type="ORF">NDU88_001247</name>
</gene>
<name>A0AAV7U712_PLEWA</name>
<evidence type="ECO:0000313" key="1">
    <source>
        <dbReference type="EMBL" id="KAJ1184441.1"/>
    </source>
</evidence>
<reference evidence="1" key="1">
    <citation type="journal article" date="2022" name="bioRxiv">
        <title>Sequencing and chromosome-scale assembly of the giantPleurodeles waltlgenome.</title>
        <authorList>
            <person name="Brown T."/>
            <person name="Elewa A."/>
            <person name="Iarovenko S."/>
            <person name="Subramanian E."/>
            <person name="Araus A.J."/>
            <person name="Petzold A."/>
            <person name="Susuki M."/>
            <person name="Suzuki K.-i.T."/>
            <person name="Hayashi T."/>
            <person name="Toyoda A."/>
            <person name="Oliveira C."/>
            <person name="Osipova E."/>
            <person name="Leigh N.D."/>
            <person name="Simon A."/>
            <person name="Yun M.H."/>
        </authorList>
    </citation>
    <scope>NUCLEOTIDE SEQUENCE</scope>
    <source>
        <strain evidence="1">20211129_DDA</strain>
        <tissue evidence="1">Liver</tissue>
    </source>
</reference>
<keyword evidence="2" id="KW-1185">Reference proteome</keyword>
<accession>A0AAV7U712</accession>
<dbReference type="EMBL" id="JANPWB010000005">
    <property type="protein sequence ID" value="KAJ1184441.1"/>
    <property type="molecule type" value="Genomic_DNA"/>
</dbReference>